<accession>A0A1G4AR84</accession>
<comment type="caution">
    <text evidence="2">The sequence shown here is derived from an EMBL/GenBank/DDBJ whole genome shotgun (WGS) entry which is preliminary data.</text>
</comment>
<sequence>MLDDGLGNAYSRRSLVLPEREMLFAEECRRTLDNIGGKRDSRLLLTSSGLLDSMFKLLTQRSSTAMYAARYGDTRSLFDSIIPKHCLLLEMDDTDIVKSVHYHGFYRNGSYLLVRPPPHIRNSRDPEGHRTATAAGPHEHD</sequence>
<keyword evidence="3" id="KW-1185">Reference proteome</keyword>
<dbReference type="AlphaFoldDB" id="A0A1G4AR84"/>
<dbReference type="RefSeq" id="XP_022468850.1">
    <property type="nucleotide sequence ID" value="XM_022624642.1"/>
</dbReference>
<dbReference type="Proteomes" id="UP000176998">
    <property type="component" value="Unassembled WGS sequence"/>
</dbReference>
<name>A0A1G4AR84_9PEZI</name>
<proteinExistence type="predicted"/>
<reference evidence="2 3" key="1">
    <citation type="submission" date="2016-09" db="EMBL/GenBank/DDBJ databases">
        <authorList>
            <person name="Capua I."/>
            <person name="De Benedictis P."/>
            <person name="Joannis T."/>
            <person name="Lombin L.H."/>
            <person name="Cattoli G."/>
        </authorList>
    </citation>
    <scope>NUCLEOTIDE SEQUENCE [LARGE SCALE GENOMIC DNA]</scope>
    <source>
        <strain evidence="2 3">IMI 309357</strain>
    </source>
</reference>
<feature type="region of interest" description="Disordered" evidence="1">
    <location>
        <begin position="116"/>
        <end position="141"/>
    </location>
</feature>
<dbReference type="EMBL" id="MJBS01000174">
    <property type="protein sequence ID" value="OHE91678.1"/>
    <property type="molecule type" value="Genomic_DNA"/>
</dbReference>
<organism evidence="2 3">
    <name type="scientific">Colletotrichum orchidophilum</name>
    <dbReference type="NCBI Taxonomy" id="1209926"/>
    <lineage>
        <taxon>Eukaryota</taxon>
        <taxon>Fungi</taxon>
        <taxon>Dikarya</taxon>
        <taxon>Ascomycota</taxon>
        <taxon>Pezizomycotina</taxon>
        <taxon>Sordariomycetes</taxon>
        <taxon>Hypocreomycetidae</taxon>
        <taxon>Glomerellales</taxon>
        <taxon>Glomerellaceae</taxon>
        <taxon>Colletotrichum</taxon>
    </lineage>
</organism>
<gene>
    <name evidence="2" type="ORF">CORC01_13024</name>
</gene>
<evidence type="ECO:0000256" key="1">
    <source>
        <dbReference type="SAM" id="MobiDB-lite"/>
    </source>
</evidence>
<protein>
    <submittedName>
        <fullName evidence="2">Uncharacterized protein</fullName>
    </submittedName>
</protein>
<evidence type="ECO:0000313" key="3">
    <source>
        <dbReference type="Proteomes" id="UP000176998"/>
    </source>
</evidence>
<evidence type="ECO:0000313" key="2">
    <source>
        <dbReference type="EMBL" id="OHE91678.1"/>
    </source>
</evidence>
<dbReference type="GeneID" id="34566152"/>